<keyword evidence="2" id="KW-0963">Cytoplasm</keyword>
<evidence type="ECO:0000313" key="7">
    <source>
        <dbReference type="Proteomes" id="UP001632038"/>
    </source>
</evidence>
<dbReference type="Gene3D" id="4.10.1060.50">
    <property type="match status" value="1"/>
</dbReference>
<accession>A0ABD3EBI6</accession>
<reference evidence="7" key="1">
    <citation type="journal article" date="2024" name="IScience">
        <title>Strigolactones Initiate the Formation of Haustorium-like Structures in Castilleja.</title>
        <authorList>
            <person name="Buerger M."/>
            <person name="Peterson D."/>
            <person name="Chory J."/>
        </authorList>
    </citation>
    <scope>NUCLEOTIDE SEQUENCE [LARGE SCALE GENOMIC DNA]</scope>
</reference>
<keyword evidence="3 6" id="KW-0689">Ribosomal protein</keyword>
<proteinExistence type="predicted"/>
<evidence type="ECO:0000256" key="4">
    <source>
        <dbReference type="ARBA" id="ARBA00023274"/>
    </source>
</evidence>
<dbReference type="InterPro" id="IPR011332">
    <property type="entry name" value="Ribosomal_zn-bd"/>
</dbReference>
<keyword evidence="4" id="KW-0687">Ribonucleoprotein</keyword>
<dbReference type="GO" id="GO:0005737">
    <property type="term" value="C:cytoplasm"/>
    <property type="evidence" value="ECO:0007669"/>
    <property type="project" value="UniProtKB-SubCell"/>
</dbReference>
<feature type="domain" description="Large ribosomal subunit protein eL40" evidence="5">
    <location>
        <begin position="23"/>
        <end position="74"/>
    </location>
</feature>
<gene>
    <name evidence="6" type="primary">UBA52_1</name>
    <name evidence="6" type="ORF">CASFOL_004805</name>
</gene>
<evidence type="ECO:0000256" key="2">
    <source>
        <dbReference type="ARBA" id="ARBA00022490"/>
    </source>
</evidence>
<evidence type="ECO:0000256" key="1">
    <source>
        <dbReference type="ARBA" id="ARBA00004496"/>
    </source>
</evidence>
<evidence type="ECO:0000313" key="6">
    <source>
        <dbReference type="EMBL" id="KAL3651803.1"/>
    </source>
</evidence>
<evidence type="ECO:0000256" key="3">
    <source>
        <dbReference type="ARBA" id="ARBA00022980"/>
    </source>
</evidence>
<sequence>MDRSNPQNESTLHLVLRLRGGYLVELSLKQLARKYNDYKMICRKCYARLHPRAHNCRKKKCGHSNQLINWSDFVPTDLWVQKSFLFINYVEAQEVFAYISGPGLVSTSIGATPSIQIIMI</sequence>
<dbReference type="AlphaFoldDB" id="A0ABD3EBI6"/>
<dbReference type="Pfam" id="PF01020">
    <property type="entry name" value="Ribosomal_L40e"/>
    <property type="match status" value="1"/>
</dbReference>
<dbReference type="Proteomes" id="UP001632038">
    <property type="component" value="Unassembled WGS sequence"/>
</dbReference>
<evidence type="ECO:0000259" key="5">
    <source>
        <dbReference type="SMART" id="SM01377"/>
    </source>
</evidence>
<dbReference type="FunFam" id="4.10.1060.50:FF:000001">
    <property type="entry name" value="ubiquitin-60S ribosomal protein L40"/>
    <property type="match status" value="1"/>
</dbReference>
<protein>
    <submittedName>
        <fullName evidence="6">Ubiquitin-60S ribosomal protein L40</fullName>
    </submittedName>
</protein>
<comment type="caution">
    <text evidence="6">The sequence shown here is derived from an EMBL/GenBank/DDBJ whole genome shotgun (WGS) entry which is preliminary data.</text>
</comment>
<comment type="subcellular location">
    <subcellularLocation>
        <location evidence="1">Cytoplasm</location>
    </subcellularLocation>
</comment>
<dbReference type="GO" id="GO:1990904">
    <property type="term" value="C:ribonucleoprotein complex"/>
    <property type="evidence" value="ECO:0007669"/>
    <property type="project" value="UniProtKB-KW"/>
</dbReference>
<dbReference type="SUPFAM" id="SSF57829">
    <property type="entry name" value="Zn-binding ribosomal proteins"/>
    <property type="match status" value="1"/>
</dbReference>
<dbReference type="InterPro" id="IPR038587">
    <property type="entry name" value="Ribosomal_eL40_sf"/>
</dbReference>
<dbReference type="InterPro" id="IPR001975">
    <property type="entry name" value="Ribosomal_eL40_dom"/>
</dbReference>
<keyword evidence="7" id="KW-1185">Reference proteome</keyword>
<dbReference type="GO" id="GO:0005840">
    <property type="term" value="C:ribosome"/>
    <property type="evidence" value="ECO:0007669"/>
    <property type="project" value="UniProtKB-KW"/>
</dbReference>
<dbReference type="SMART" id="SM01377">
    <property type="entry name" value="Ribosomal_L40e"/>
    <property type="match status" value="1"/>
</dbReference>
<dbReference type="EMBL" id="JAVIJP010000006">
    <property type="protein sequence ID" value="KAL3651803.1"/>
    <property type="molecule type" value="Genomic_DNA"/>
</dbReference>
<name>A0ABD3EBI6_9LAMI</name>
<organism evidence="6 7">
    <name type="scientific">Castilleja foliolosa</name>
    <dbReference type="NCBI Taxonomy" id="1961234"/>
    <lineage>
        <taxon>Eukaryota</taxon>
        <taxon>Viridiplantae</taxon>
        <taxon>Streptophyta</taxon>
        <taxon>Embryophyta</taxon>
        <taxon>Tracheophyta</taxon>
        <taxon>Spermatophyta</taxon>
        <taxon>Magnoliopsida</taxon>
        <taxon>eudicotyledons</taxon>
        <taxon>Gunneridae</taxon>
        <taxon>Pentapetalae</taxon>
        <taxon>asterids</taxon>
        <taxon>lamiids</taxon>
        <taxon>Lamiales</taxon>
        <taxon>Orobanchaceae</taxon>
        <taxon>Pedicularideae</taxon>
        <taxon>Castillejinae</taxon>
        <taxon>Castilleja</taxon>
    </lineage>
</organism>